<dbReference type="FunFam" id="3.40.50.2000:FF:000037">
    <property type="entry name" value="Glycosyltransferase"/>
    <property type="match status" value="1"/>
</dbReference>
<dbReference type="Pfam" id="PF00201">
    <property type="entry name" value="UDPGT"/>
    <property type="match status" value="1"/>
</dbReference>
<dbReference type="EC" id="2.4.1.-" evidence="6"/>
<dbReference type="SUPFAM" id="SSF53756">
    <property type="entry name" value="UDP-Glycosyltransferase/glycogen phosphorylase"/>
    <property type="match status" value="1"/>
</dbReference>
<name>A0ABD1IFC3_SALDI</name>
<evidence type="ECO:0000256" key="6">
    <source>
        <dbReference type="RuleBase" id="RU362057"/>
    </source>
</evidence>
<dbReference type="FunFam" id="3.40.50.2000:FF:000087">
    <property type="entry name" value="Glycosyltransferase"/>
    <property type="match status" value="1"/>
</dbReference>
<evidence type="ECO:0000313" key="7">
    <source>
        <dbReference type="EMBL" id="KAL1567400.1"/>
    </source>
</evidence>
<dbReference type="InterPro" id="IPR035595">
    <property type="entry name" value="UDP_glycos_trans_CS"/>
</dbReference>
<reference evidence="7 8" key="1">
    <citation type="submission" date="2024-06" db="EMBL/GenBank/DDBJ databases">
        <title>A chromosome level genome sequence of Diviner's sage (Salvia divinorum).</title>
        <authorList>
            <person name="Ford S.A."/>
            <person name="Ro D.-K."/>
            <person name="Ness R.W."/>
            <person name="Phillips M.A."/>
        </authorList>
    </citation>
    <scope>NUCLEOTIDE SEQUENCE [LARGE SCALE GENOMIC DNA]</scope>
    <source>
        <strain evidence="7">SAF-2024a</strain>
        <tissue evidence="7">Leaf</tissue>
    </source>
</reference>
<evidence type="ECO:0000256" key="1">
    <source>
        <dbReference type="ARBA" id="ARBA00004935"/>
    </source>
</evidence>
<dbReference type="CDD" id="cd03784">
    <property type="entry name" value="GT1_Gtf-like"/>
    <property type="match status" value="1"/>
</dbReference>
<dbReference type="AlphaFoldDB" id="A0ABD1IFC3"/>
<evidence type="ECO:0000256" key="3">
    <source>
        <dbReference type="ARBA" id="ARBA00022676"/>
    </source>
</evidence>
<dbReference type="PROSITE" id="PS00375">
    <property type="entry name" value="UDPGT"/>
    <property type="match status" value="1"/>
</dbReference>
<dbReference type="InterPro" id="IPR050481">
    <property type="entry name" value="UDP-glycosyltransf_plant"/>
</dbReference>
<dbReference type="Proteomes" id="UP001567538">
    <property type="component" value="Unassembled WGS sequence"/>
</dbReference>
<comment type="pathway">
    <text evidence="1">Pigment biosynthesis; anthocyanin biosynthesis.</text>
</comment>
<evidence type="ECO:0000313" key="8">
    <source>
        <dbReference type="Proteomes" id="UP001567538"/>
    </source>
</evidence>
<protein>
    <recommendedName>
        <fullName evidence="6">Glycosyltransferase</fullName>
        <ecNumber evidence="6">2.4.1.-</ecNumber>
    </recommendedName>
</protein>
<dbReference type="Gene3D" id="3.40.50.2000">
    <property type="entry name" value="Glycogen Phosphorylase B"/>
    <property type="match status" value="2"/>
</dbReference>
<proteinExistence type="inferred from homology"/>
<comment type="similarity">
    <text evidence="2 5">Belongs to the UDP-glycosyltransferase family.</text>
</comment>
<gene>
    <name evidence="7" type="ORF">AAHA92_02883</name>
</gene>
<evidence type="ECO:0000256" key="4">
    <source>
        <dbReference type="ARBA" id="ARBA00022679"/>
    </source>
</evidence>
<keyword evidence="3 5" id="KW-0328">Glycosyltransferase</keyword>
<comment type="caution">
    <text evidence="7">The sequence shown here is derived from an EMBL/GenBank/DDBJ whole genome shotgun (WGS) entry which is preliminary data.</text>
</comment>
<dbReference type="PANTHER" id="PTHR48049:SF34">
    <property type="entry name" value="UDP-GLYCOSYLTRANSFERASE 79B30-LIKE"/>
    <property type="match status" value="1"/>
</dbReference>
<evidence type="ECO:0000256" key="2">
    <source>
        <dbReference type="ARBA" id="ARBA00009995"/>
    </source>
</evidence>
<sequence>MSNKKLKIAMYPWFAMGHLTTFLHISNKLAQKGHQIFFILPSKTQSKLIQFNLHPDLITFIPITIPHVDDLPLGTETTSDVIFPMYSLLRRAMDLTEPAVKALLLQLQPDLVFFDFSHWMPVLARSLGIKSVLYCTISPAAVAYLFRQEPAAEGFTRPPPGFPPSSAIRLHSDEARSVDAVNNMVEYGSQMKFVERVIMAAEQCDAMGFKSCREMEGAYLDFLEKRFKRPVLLAGPVLPEPPTLGLDNRWVKWLDQFRPKSVIYCAFGSEARLKSELFKELLLGFELTDLPFLAALKPPIGAETVEEALPQGFTTRTENRGVVEGGWVQQQLILSHPAVGCFVTHCGWGSISEALVNRCQMVLMPHVGDQLINARLMGGDLRVGVEVDKGDEDGLFSREGVVKAIKLVMDEESQIGREIRANHGKWRDFMLRNGLEDSYIDEFDQKLHHLLE</sequence>
<dbReference type="PANTHER" id="PTHR48049">
    <property type="entry name" value="GLYCOSYLTRANSFERASE"/>
    <property type="match status" value="1"/>
</dbReference>
<evidence type="ECO:0000256" key="5">
    <source>
        <dbReference type="RuleBase" id="RU003718"/>
    </source>
</evidence>
<accession>A0ABD1IFC3</accession>
<keyword evidence="4 5" id="KW-0808">Transferase</keyword>
<dbReference type="InterPro" id="IPR002213">
    <property type="entry name" value="UDP_glucos_trans"/>
</dbReference>
<dbReference type="EMBL" id="JBEAFC010000002">
    <property type="protein sequence ID" value="KAL1567400.1"/>
    <property type="molecule type" value="Genomic_DNA"/>
</dbReference>
<dbReference type="GO" id="GO:0016757">
    <property type="term" value="F:glycosyltransferase activity"/>
    <property type="evidence" value="ECO:0007669"/>
    <property type="project" value="UniProtKB-KW"/>
</dbReference>
<dbReference type="GO" id="GO:0009718">
    <property type="term" value="P:anthocyanin-containing compound biosynthetic process"/>
    <property type="evidence" value="ECO:0007669"/>
    <property type="project" value="UniProtKB-ARBA"/>
</dbReference>
<organism evidence="7 8">
    <name type="scientific">Salvia divinorum</name>
    <name type="common">Maria pastora</name>
    <name type="synonym">Diviner's sage</name>
    <dbReference type="NCBI Taxonomy" id="28513"/>
    <lineage>
        <taxon>Eukaryota</taxon>
        <taxon>Viridiplantae</taxon>
        <taxon>Streptophyta</taxon>
        <taxon>Embryophyta</taxon>
        <taxon>Tracheophyta</taxon>
        <taxon>Spermatophyta</taxon>
        <taxon>Magnoliopsida</taxon>
        <taxon>eudicotyledons</taxon>
        <taxon>Gunneridae</taxon>
        <taxon>Pentapetalae</taxon>
        <taxon>asterids</taxon>
        <taxon>lamiids</taxon>
        <taxon>Lamiales</taxon>
        <taxon>Lamiaceae</taxon>
        <taxon>Nepetoideae</taxon>
        <taxon>Mentheae</taxon>
        <taxon>Salviinae</taxon>
        <taxon>Salvia</taxon>
        <taxon>Salvia subgen. Calosphace</taxon>
    </lineage>
</organism>
<keyword evidence="8" id="KW-1185">Reference proteome</keyword>